<feature type="signal peptide" evidence="1">
    <location>
        <begin position="1"/>
        <end position="27"/>
    </location>
</feature>
<gene>
    <name evidence="3" type="ORF">DYBT9275_02326</name>
</gene>
<evidence type="ECO:0000259" key="2">
    <source>
        <dbReference type="Pfam" id="PF13088"/>
    </source>
</evidence>
<comment type="caution">
    <text evidence="3">The sequence shown here is derived from an EMBL/GenBank/DDBJ whole genome shotgun (WGS) entry which is preliminary data.</text>
</comment>
<dbReference type="Proteomes" id="UP000680038">
    <property type="component" value="Unassembled WGS sequence"/>
</dbReference>
<proteinExistence type="predicted"/>
<keyword evidence="1" id="KW-0732">Signal</keyword>
<accession>A0A916N4C1</accession>
<evidence type="ECO:0000256" key="1">
    <source>
        <dbReference type="SAM" id="SignalP"/>
    </source>
</evidence>
<keyword evidence="4" id="KW-1185">Reference proteome</keyword>
<dbReference type="CDD" id="cd15482">
    <property type="entry name" value="Sialidase_non-viral"/>
    <property type="match status" value="1"/>
</dbReference>
<feature type="chain" id="PRO_5037505958" description="Sialidase domain-containing protein" evidence="1">
    <location>
        <begin position="28"/>
        <end position="381"/>
    </location>
</feature>
<sequence>MINNWKTSIFHSLFTMLLLSTASFSLAGGWAGDSLQFVGEPIFLKAPFESCHASTLAETPEGLVSAWFGGPQEGNKNVEIWFSRKLAGKWTVPVSVANGIQYKQRRYACWNPVLFQVPKGPLLLFYKVGPDVKDWWGMLTKSFDHGKTWSEPLRLPQHILGPVKNKPVLLTDGTLICGSSTEDNGWRLHFEITRDLGKTWEITEPVNRFNVIQPSILIHPDGRLQTLSRSKENRVVSGLSNDLGKTWEDLELTNIPNPNSGTDAVTLKNGMHLLVYNHSVRAKGGWSGPRYPLAVAVSKDGITWKAAGILEAAPGEYSYPAVIQSKDGMVHITYSCKNGTLIPSSAGGKIYDHETIKHVTLDPAKIDFNKLREINGEVYPK</sequence>
<dbReference type="AlphaFoldDB" id="A0A916N4C1"/>
<evidence type="ECO:0000313" key="3">
    <source>
        <dbReference type="EMBL" id="CAG4999853.1"/>
    </source>
</evidence>
<dbReference type="SUPFAM" id="SSF50939">
    <property type="entry name" value="Sialidases"/>
    <property type="match status" value="1"/>
</dbReference>
<dbReference type="InterPro" id="IPR011040">
    <property type="entry name" value="Sialidase"/>
</dbReference>
<dbReference type="EMBL" id="CAJRAF010000002">
    <property type="protein sequence ID" value="CAG4999853.1"/>
    <property type="molecule type" value="Genomic_DNA"/>
</dbReference>
<reference evidence="3" key="1">
    <citation type="submission" date="2021-04" db="EMBL/GenBank/DDBJ databases">
        <authorList>
            <person name="Rodrigo-Torres L."/>
            <person name="Arahal R. D."/>
            <person name="Lucena T."/>
        </authorList>
    </citation>
    <scope>NUCLEOTIDE SEQUENCE</scope>
    <source>
        <strain evidence="3">CECT 9275</strain>
    </source>
</reference>
<feature type="domain" description="Sialidase" evidence="2">
    <location>
        <begin position="63"/>
        <end position="332"/>
    </location>
</feature>
<protein>
    <recommendedName>
        <fullName evidence="2">Sialidase domain-containing protein</fullName>
    </recommendedName>
</protein>
<dbReference type="Pfam" id="PF13088">
    <property type="entry name" value="BNR_2"/>
    <property type="match status" value="1"/>
</dbReference>
<organism evidence="3 4">
    <name type="scientific">Dyadobacter helix</name>
    <dbReference type="NCBI Taxonomy" id="2822344"/>
    <lineage>
        <taxon>Bacteria</taxon>
        <taxon>Pseudomonadati</taxon>
        <taxon>Bacteroidota</taxon>
        <taxon>Cytophagia</taxon>
        <taxon>Cytophagales</taxon>
        <taxon>Spirosomataceae</taxon>
        <taxon>Dyadobacter</taxon>
    </lineage>
</organism>
<evidence type="ECO:0000313" key="4">
    <source>
        <dbReference type="Proteomes" id="UP000680038"/>
    </source>
</evidence>
<name>A0A916N4C1_9BACT</name>
<dbReference type="Gene3D" id="2.120.10.10">
    <property type="match status" value="1"/>
</dbReference>
<dbReference type="PANTHER" id="PTHR43752:SF2">
    <property type="entry name" value="BNR_ASP-BOX REPEAT FAMILY PROTEIN"/>
    <property type="match status" value="1"/>
</dbReference>
<dbReference type="InterPro" id="IPR036278">
    <property type="entry name" value="Sialidase_sf"/>
</dbReference>
<dbReference type="RefSeq" id="WP_229252739.1">
    <property type="nucleotide sequence ID" value="NZ_CAJRAF010000002.1"/>
</dbReference>
<dbReference type="PANTHER" id="PTHR43752">
    <property type="entry name" value="BNR/ASP-BOX REPEAT FAMILY PROTEIN"/>
    <property type="match status" value="1"/>
</dbReference>